<sequence length="353" mass="38791">MASQQQFAEPPFVAVLCLDEEAYNSGAKTSVYGDVVDCFSSGVGNDTAWQQGVPMAPSLVRRETFGSRLGRRCEDSCRLHVNFPRSQRLKSSFSHCTSASHVGGRPPRREQRETMREPLARLIDRRAVLLTAACAACGPMLSLPQRAGAVEVEAKSPLIEFSKSFLPSETVEMSGGPLDAIAWNAPKRTGLNTERMRDAINDGLREREWFVTGRGLPELFSDDFRFSDPDVSLDGFEPYCRQVRRLFDQETSRCELVCCSVTAPNTISVVWRNSGKVNIGPLGIELKPYVVTTTLKTSPADGLVVSQVDEFVADGPGLLLYQVPFLRPLAGPPAPSVDILRQQCDFATCKIQA</sequence>
<evidence type="ECO:0000313" key="2">
    <source>
        <dbReference type="Proteomes" id="UP000660262"/>
    </source>
</evidence>
<comment type="caution">
    <text evidence="1">The sequence shown here is derived from an EMBL/GenBank/DDBJ whole genome shotgun (WGS) entry which is preliminary data.</text>
</comment>
<gene>
    <name evidence="1" type="ORF">PPROV_000584700</name>
</gene>
<organism evidence="1 2">
    <name type="scientific">Pycnococcus provasolii</name>
    <dbReference type="NCBI Taxonomy" id="41880"/>
    <lineage>
        <taxon>Eukaryota</taxon>
        <taxon>Viridiplantae</taxon>
        <taxon>Chlorophyta</taxon>
        <taxon>Pseudoscourfieldiophyceae</taxon>
        <taxon>Pseudoscourfieldiales</taxon>
        <taxon>Pycnococcaceae</taxon>
        <taxon>Pycnococcus</taxon>
    </lineage>
</organism>
<evidence type="ECO:0000313" key="1">
    <source>
        <dbReference type="EMBL" id="GHP07104.1"/>
    </source>
</evidence>
<proteinExistence type="predicted"/>
<keyword evidence="2" id="KW-1185">Reference proteome</keyword>
<dbReference type="OrthoDB" id="348976at2759"/>
<accession>A0A830HJ01</accession>
<dbReference type="AlphaFoldDB" id="A0A830HJ01"/>
<dbReference type="EMBL" id="BNJQ01000015">
    <property type="protein sequence ID" value="GHP07104.1"/>
    <property type="molecule type" value="Genomic_DNA"/>
</dbReference>
<reference evidence="1" key="1">
    <citation type="submission" date="2020-10" db="EMBL/GenBank/DDBJ databases">
        <title>Unveiling of a novel bifunctional photoreceptor, Dualchrome1, isolated from a cosmopolitan green alga.</title>
        <authorList>
            <person name="Suzuki S."/>
            <person name="Kawachi M."/>
        </authorList>
    </citation>
    <scope>NUCLEOTIDE SEQUENCE</scope>
    <source>
        <strain evidence="1">NIES 2893</strain>
    </source>
</reference>
<dbReference type="Proteomes" id="UP000660262">
    <property type="component" value="Unassembled WGS sequence"/>
</dbReference>
<name>A0A830HJ01_9CHLO</name>
<protein>
    <submittedName>
        <fullName evidence="1">Uncharacterized protein</fullName>
    </submittedName>
</protein>